<dbReference type="PANTHER" id="PTHR43463">
    <property type="entry name" value="NICOTINATE-NUCLEOTIDE--DIMETHYLBENZIMIDAZOLE PHOSPHORIBOSYLTRANSFERASE"/>
    <property type="match status" value="1"/>
</dbReference>
<gene>
    <name evidence="10 12" type="primary">cobT</name>
    <name evidence="11" type="ORF">C1707_20760</name>
    <name evidence="12" type="ORF">CFHF_20310</name>
</gene>
<dbReference type="InterPro" id="IPR017846">
    <property type="entry name" value="Nict_dMeBzImd_PRibTrfase_bact"/>
</dbReference>
<comment type="catalytic activity">
    <reaction evidence="9 10">
        <text>5,6-dimethylbenzimidazole + nicotinate beta-D-ribonucleotide = alpha-ribazole 5'-phosphate + nicotinate + H(+)</text>
        <dbReference type="Rhea" id="RHEA:11196"/>
        <dbReference type="ChEBI" id="CHEBI:15378"/>
        <dbReference type="ChEBI" id="CHEBI:15890"/>
        <dbReference type="ChEBI" id="CHEBI:32544"/>
        <dbReference type="ChEBI" id="CHEBI:57502"/>
        <dbReference type="ChEBI" id="CHEBI:57918"/>
        <dbReference type="EC" id="2.4.2.21"/>
    </reaction>
</comment>
<evidence type="ECO:0000256" key="10">
    <source>
        <dbReference type="HAMAP-Rule" id="MF_00230"/>
    </source>
</evidence>
<evidence type="ECO:0000256" key="2">
    <source>
        <dbReference type="ARBA" id="ARBA00007110"/>
    </source>
</evidence>
<evidence type="ECO:0000256" key="8">
    <source>
        <dbReference type="ARBA" id="ARBA00030686"/>
    </source>
</evidence>
<sequence length="346" mass="34921">METDPMTFVPPSIAAVDRTLEPKLRAKLDGKAKPPGSLGRIEDLAVRLGLIADSLAPRAGRTALLVFAGDHGLTQEGVSSYPSAVTVAMVGLFLSGRSSVNAFAKATGVSVKVVDAGVAADLPAHPDLIDAKVRLGGRNAAREAALTPQETRLALTRGIEIAGRALDEADVLAIGEMGIGNSSAAALMMHRLAPAPLNACVGQGTGHDAEGLARKTAAIARAAARSDAEDPFSVLAEFGGCEIAMMAGAVLGAAARRRPVLVDGFIASAAALAAVRLAPEALDYCVFAHGSAEKGHAAMLTALGVEPLLDLGLRLGEGTGSVLAAPLLAAAANLLTDVADLADVLG</sequence>
<dbReference type="InterPro" id="IPR036087">
    <property type="entry name" value="Nict_dMeBzImd_PRibTrfase_sf"/>
</dbReference>
<evidence type="ECO:0000256" key="7">
    <source>
        <dbReference type="ARBA" id="ARBA00022679"/>
    </source>
</evidence>
<accession>A0A2N5CPK1</accession>
<dbReference type="UniPathway" id="UPA00061">
    <property type="reaction ID" value="UER00516"/>
</dbReference>
<dbReference type="Pfam" id="PF02277">
    <property type="entry name" value="DBI_PRT"/>
    <property type="match status" value="1"/>
</dbReference>
<evidence type="ECO:0000256" key="3">
    <source>
        <dbReference type="ARBA" id="ARBA00011991"/>
    </source>
</evidence>
<reference evidence="12 13" key="1">
    <citation type="submission" date="2017-12" db="EMBL/GenBank/DDBJ databases">
        <title>The genome sequence of Caulobacter flavus CGMCC1 15093.</title>
        <authorList>
            <person name="Gao J."/>
            <person name="Mao X."/>
            <person name="Sun J."/>
        </authorList>
    </citation>
    <scope>NUCLEOTIDE SEQUENCE [LARGE SCALE GENOMIC DNA]</scope>
    <source>
        <strain evidence="12 13">CGMCC1 15093</strain>
    </source>
</reference>
<evidence type="ECO:0000256" key="9">
    <source>
        <dbReference type="ARBA" id="ARBA00047340"/>
    </source>
</evidence>
<dbReference type="AlphaFoldDB" id="A0A2N5CPK1"/>
<dbReference type="Proteomes" id="UP000281192">
    <property type="component" value="Chromosome"/>
</dbReference>
<dbReference type="Gene3D" id="3.40.50.10210">
    <property type="match status" value="1"/>
</dbReference>
<dbReference type="InterPro" id="IPR003200">
    <property type="entry name" value="Nict_dMeBzImd_PRibTrfase"/>
</dbReference>
<dbReference type="GO" id="GO:0008939">
    <property type="term" value="F:nicotinate-nucleotide-dimethylbenzimidazole phosphoribosyltransferase activity"/>
    <property type="evidence" value="ECO:0007669"/>
    <property type="project" value="UniProtKB-UniRule"/>
</dbReference>
<dbReference type="HAMAP" id="MF_00230">
    <property type="entry name" value="CobT"/>
    <property type="match status" value="1"/>
</dbReference>
<dbReference type="PANTHER" id="PTHR43463:SF1">
    <property type="entry name" value="NICOTINATE-NUCLEOTIDE--DIMETHYLBENZIMIDAZOLE PHOSPHORIBOSYLTRANSFERASE"/>
    <property type="match status" value="1"/>
</dbReference>
<dbReference type="EC" id="2.4.2.21" evidence="3 10"/>
<evidence type="ECO:0000313" key="12">
    <source>
        <dbReference type="EMBL" id="PLR08883.1"/>
    </source>
</evidence>
<keyword evidence="7 10" id="KW-0808">Transferase</keyword>
<evidence type="ECO:0000313" key="11">
    <source>
        <dbReference type="EMBL" id="AYV49679.1"/>
    </source>
</evidence>
<dbReference type="KEGG" id="cfh:C1707_20760"/>
<dbReference type="EMBL" id="PJRQ01000041">
    <property type="protein sequence ID" value="PLR08883.1"/>
    <property type="molecule type" value="Genomic_DNA"/>
</dbReference>
<evidence type="ECO:0000256" key="5">
    <source>
        <dbReference type="ARBA" id="ARBA00022573"/>
    </source>
</evidence>
<dbReference type="GO" id="GO:0009236">
    <property type="term" value="P:cobalamin biosynthetic process"/>
    <property type="evidence" value="ECO:0007669"/>
    <property type="project" value="UniProtKB-UniRule"/>
</dbReference>
<keyword evidence="5 10" id="KW-0169">Cobalamin biosynthesis</keyword>
<keyword evidence="6 10" id="KW-0328">Glycosyltransferase</keyword>
<comment type="pathway">
    <text evidence="1 10">Nucleoside biosynthesis; alpha-ribazole biosynthesis; alpha-ribazole from 5,6-dimethylbenzimidazole: step 1/2.</text>
</comment>
<comment type="function">
    <text evidence="10">Catalyzes the synthesis of alpha-ribazole-5'-phosphate from nicotinate mononucleotide (NAMN) and 5,6-dimethylbenzimidazole (DMB).</text>
</comment>
<evidence type="ECO:0000256" key="1">
    <source>
        <dbReference type="ARBA" id="ARBA00005049"/>
    </source>
</evidence>
<dbReference type="InterPro" id="IPR023195">
    <property type="entry name" value="Nict_dMeBzImd_PRibTrfase_N"/>
</dbReference>
<dbReference type="SUPFAM" id="SSF52733">
    <property type="entry name" value="Nicotinate mononucleotide:5,6-dimethylbenzimidazole phosphoribosyltransferase (CobT)"/>
    <property type="match status" value="1"/>
</dbReference>
<organism evidence="12 13">
    <name type="scientific">Caulobacter flavus</name>
    <dbReference type="NCBI Taxonomy" id="1679497"/>
    <lineage>
        <taxon>Bacteria</taxon>
        <taxon>Pseudomonadati</taxon>
        <taxon>Pseudomonadota</taxon>
        <taxon>Alphaproteobacteria</taxon>
        <taxon>Caulobacterales</taxon>
        <taxon>Caulobacteraceae</taxon>
        <taxon>Caulobacter</taxon>
    </lineage>
</organism>
<dbReference type="NCBIfam" id="NF000996">
    <property type="entry name" value="PRK00105.1"/>
    <property type="match status" value="1"/>
</dbReference>
<evidence type="ECO:0000256" key="4">
    <source>
        <dbReference type="ARBA" id="ARBA00015486"/>
    </source>
</evidence>
<evidence type="ECO:0000313" key="14">
    <source>
        <dbReference type="Proteomes" id="UP000281192"/>
    </source>
</evidence>
<dbReference type="EMBL" id="CP026100">
    <property type="protein sequence ID" value="AYV49679.1"/>
    <property type="molecule type" value="Genomic_DNA"/>
</dbReference>
<evidence type="ECO:0000256" key="6">
    <source>
        <dbReference type="ARBA" id="ARBA00022676"/>
    </source>
</evidence>
<protein>
    <recommendedName>
        <fullName evidence="4 10">Nicotinate-nucleotide--dimethylbenzimidazole phosphoribosyltransferase</fullName>
        <shortName evidence="10">NN:DBI PRT</shortName>
        <ecNumber evidence="3 10">2.4.2.21</ecNumber>
    </recommendedName>
    <alternativeName>
        <fullName evidence="8 10">N(1)-alpha-phosphoribosyltransferase</fullName>
    </alternativeName>
</protein>
<keyword evidence="14" id="KW-1185">Reference proteome</keyword>
<comment type="similarity">
    <text evidence="2 10">Belongs to the CobT family.</text>
</comment>
<name>A0A2N5CPK1_9CAUL</name>
<feature type="active site" description="Proton acceptor" evidence="10">
    <location>
        <position position="317"/>
    </location>
</feature>
<proteinExistence type="inferred from homology"/>
<evidence type="ECO:0000313" key="13">
    <source>
        <dbReference type="Proteomes" id="UP000234483"/>
    </source>
</evidence>
<dbReference type="OrthoDB" id="9781491at2"/>
<dbReference type="NCBIfam" id="TIGR03160">
    <property type="entry name" value="cobT_DBIPRT"/>
    <property type="match status" value="1"/>
</dbReference>
<dbReference type="Gene3D" id="1.10.1610.10">
    <property type="match status" value="1"/>
</dbReference>
<reference evidence="11 14" key="2">
    <citation type="submission" date="2018-01" db="EMBL/GenBank/DDBJ databases">
        <title>Complete genome sequence of Caulobacter flavus RHGG3.</title>
        <authorList>
            <person name="Yang E."/>
        </authorList>
    </citation>
    <scope>NUCLEOTIDE SEQUENCE [LARGE SCALE GENOMIC DNA]</scope>
    <source>
        <strain evidence="11 14">RHGG3</strain>
    </source>
</reference>
<dbReference type="CDD" id="cd02439">
    <property type="entry name" value="DMB-PRT_CobT"/>
    <property type="match status" value="1"/>
</dbReference>
<dbReference type="Proteomes" id="UP000234483">
    <property type="component" value="Unassembled WGS sequence"/>
</dbReference>